<dbReference type="PANTHER" id="PTHR34554:SF1">
    <property type="entry name" value="ALANINE-TRNA LIGASE"/>
    <property type="match status" value="1"/>
</dbReference>
<sequence>MDESSENKSNTSPPSSSSPVVDFGVLEKVRPFAGDSAVEWVDYAVQQAVMAQKTLVETLESTLSVTKSRLDQIKSTSTAHLHMTMESLQDLKSDYNVYEDIVFGKIKEGVYFAASHPFATSGLVVGSGILAVKRTRRSLYYNTLRLFSNEEAMLAKANAKVQKLRDSVRTLTEESKKLEKFSLDAEVELKRGRTKLRQTGKQIQGVIDSAYKIERQAGGLKDVLKELPNRDASTFRSEVSQLASQAKRERRILSKEVKKISNYGISV</sequence>
<dbReference type="EMBL" id="LEKV01005493">
    <property type="protein sequence ID" value="KVH88243.1"/>
    <property type="molecule type" value="Genomic_DNA"/>
</dbReference>
<keyword evidence="4" id="KW-1185">Reference proteome</keyword>
<dbReference type="STRING" id="59895.A0A103XCJ9"/>
<evidence type="ECO:0000256" key="1">
    <source>
        <dbReference type="SAM" id="Coils"/>
    </source>
</evidence>
<name>A0A103XCJ9_CYNCS</name>
<dbReference type="Gramene" id="KVH88243">
    <property type="protein sequence ID" value="KVH88243"/>
    <property type="gene ID" value="Ccrd_024345"/>
</dbReference>
<reference evidence="3 4" key="1">
    <citation type="journal article" date="2016" name="Sci. Rep.">
        <title>The genome sequence of the outbreeding globe artichoke constructed de novo incorporating a phase-aware low-pass sequencing strategy of F1 progeny.</title>
        <authorList>
            <person name="Scaglione D."/>
            <person name="Reyes-Chin-Wo S."/>
            <person name="Acquadro A."/>
            <person name="Froenicke L."/>
            <person name="Portis E."/>
            <person name="Beitel C."/>
            <person name="Tirone M."/>
            <person name="Mauro R."/>
            <person name="Lo Monaco A."/>
            <person name="Mauromicale G."/>
            <person name="Faccioli P."/>
            <person name="Cattivelli L."/>
            <person name="Rieseberg L."/>
            <person name="Michelmore R."/>
            <person name="Lanteri S."/>
        </authorList>
    </citation>
    <scope>NUCLEOTIDE SEQUENCE [LARGE SCALE GENOMIC DNA]</scope>
    <source>
        <strain evidence="3">2C</strain>
    </source>
</reference>
<dbReference type="Proteomes" id="UP000243975">
    <property type="component" value="Unassembled WGS sequence"/>
</dbReference>
<dbReference type="PANTHER" id="PTHR34554">
    <property type="entry name" value="RGS1-HXK1-INTERACTING PROTEIN 1"/>
    <property type="match status" value="1"/>
</dbReference>
<dbReference type="Gene3D" id="1.20.1170.10">
    <property type="match status" value="1"/>
</dbReference>
<evidence type="ECO:0000256" key="2">
    <source>
        <dbReference type="SAM" id="MobiDB-lite"/>
    </source>
</evidence>
<proteinExistence type="predicted"/>
<evidence type="ECO:0000313" key="3">
    <source>
        <dbReference type="EMBL" id="KVH88243.1"/>
    </source>
</evidence>
<feature type="coiled-coil region" evidence="1">
    <location>
        <begin position="147"/>
        <end position="181"/>
    </location>
</feature>
<dbReference type="InterPro" id="IPR053284">
    <property type="entry name" value="RGS1-HXK1_interactor"/>
</dbReference>
<protein>
    <submittedName>
        <fullName evidence="3">Uncharacterized protein</fullName>
    </submittedName>
</protein>
<organism evidence="3 4">
    <name type="scientific">Cynara cardunculus var. scolymus</name>
    <name type="common">Globe artichoke</name>
    <name type="synonym">Cynara scolymus</name>
    <dbReference type="NCBI Taxonomy" id="59895"/>
    <lineage>
        <taxon>Eukaryota</taxon>
        <taxon>Viridiplantae</taxon>
        <taxon>Streptophyta</taxon>
        <taxon>Embryophyta</taxon>
        <taxon>Tracheophyta</taxon>
        <taxon>Spermatophyta</taxon>
        <taxon>Magnoliopsida</taxon>
        <taxon>eudicotyledons</taxon>
        <taxon>Gunneridae</taxon>
        <taxon>Pentapetalae</taxon>
        <taxon>asterids</taxon>
        <taxon>campanulids</taxon>
        <taxon>Asterales</taxon>
        <taxon>Asteraceae</taxon>
        <taxon>Carduoideae</taxon>
        <taxon>Cardueae</taxon>
        <taxon>Carduinae</taxon>
        <taxon>Cynara</taxon>
    </lineage>
</organism>
<dbReference type="OMA" id="KEYSTHE"/>
<gene>
    <name evidence="3" type="ORF">Ccrd_024345</name>
</gene>
<feature type="compositionally biased region" description="Low complexity" evidence="2">
    <location>
        <begin position="7"/>
        <end position="19"/>
    </location>
</feature>
<accession>A0A103XCJ9</accession>
<feature type="region of interest" description="Disordered" evidence="2">
    <location>
        <begin position="1"/>
        <end position="20"/>
    </location>
</feature>
<comment type="caution">
    <text evidence="3">The sequence shown here is derived from an EMBL/GenBank/DDBJ whole genome shotgun (WGS) entry which is preliminary data.</text>
</comment>
<keyword evidence="1" id="KW-0175">Coiled coil</keyword>
<dbReference type="AlphaFoldDB" id="A0A103XCJ9"/>
<evidence type="ECO:0000313" key="4">
    <source>
        <dbReference type="Proteomes" id="UP000243975"/>
    </source>
</evidence>